<evidence type="ECO:0000313" key="13">
    <source>
        <dbReference type="Proteomes" id="UP001597497"/>
    </source>
</evidence>
<dbReference type="InterPro" id="IPR014048">
    <property type="entry name" value="MethylDNA_cys_MeTrfase_DNA-bd"/>
</dbReference>
<name>A0ABW5RF62_9BACL</name>
<dbReference type="Gene3D" id="1.10.10.10">
    <property type="entry name" value="Winged helix-like DNA-binding domain superfamily/Winged helix DNA-binding domain"/>
    <property type="match status" value="1"/>
</dbReference>
<evidence type="ECO:0000259" key="11">
    <source>
        <dbReference type="Pfam" id="PF02870"/>
    </source>
</evidence>
<evidence type="ECO:0000259" key="10">
    <source>
        <dbReference type="Pfam" id="PF01035"/>
    </source>
</evidence>
<dbReference type="SUPFAM" id="SSF46767">
    <property type="entry name" value="Methylated DNA-protein cysteine methyltransferase, C-terminal domain"/>
    <property type="match status" value="1"/>
</dbReference>
<sequence>MKIKTMMESPLGPLRICATAEGITDIQFVTEFEHEGDTSETRENTNERSLSQSEQAAATEQLAEAVRQLEQYFTGERTSFDLSLKMEGTAFQQRVWQSLAVIPYGETRSYQEIAEAIGSPLAVRAVGGANNRNKLPIVIPCHRVIGKNGKLIGYAGGMETKAKLLELERPMTAG</sequence>
<evidence type="ECO:0000256" key="2">
    <source>
        <dbReference type="ARBA" id="ARBA00022490"/>
    </source>
</evidence>
<keyword evidence="13" id="KW-1185">Reference proteome</keyword>
<dbReference type="Pfam" id="PF01035">
    <property type="entry name" value="DNA_binding_1"/>
    <property type="match status" value="1"/>
</dbReference>
<dbReference type="HAMAP" id="MF_00772">
    <property type="entry name" value="OGT"/>
    <property type="match status" value="1"/>
</dbReference>
<keyword evidence="3 8" id="KW-0489">Methyltransferase</keyword>
<comment type="miscellaneous">
    <text evidence="8">This enzyme catalyzes only one turnover and therefore is not strictly catalytic. According to one definition, an enzyme is a biocatalyst that acts repeatedly and over many reaction cycles.</text>
</comment>
<comment type="similarity">
    <text evidence="8">Belongs to the MGMT family.</text>
</comment>
<feature type="compositionally biased region" description="Basic and acidic residues" evidence="9">
    <location>
        <begin position="34"/>
        <end position="46"/>
    </location>
</feature>
<feature type="domain" description="Methylated-DNA-[protein]-cysteine S-methyltransferase DNA binding" evidence="10">
    <location>
        <begin position="90"/>
        <end position="169"/>
    </location>
</feature>
<keyword evidence="2 8" id="KW-0963">Cytoplasm</keyword>
<feature type="domain" description="Methylguanine DNA methyltransferase ribonuclease-like" evidence="11">
    <location>
        <begin position="4"/>
        <end position="85"/>
    </location>
</feature>
<dbReference type="Proteomes" id="UP001597497">
    <property type="component" value="Unassembled WGS sequence"/>
</dbReference>
<comment type="catalytic activity">
    <reaction evidence="7 8">
        <text>a 6-O-methyl-2'-deoxyguanosine in DNA + L-cysteinyl-[protein] = S-methyl-L-cysteinyl-[protein] + a 2'-deoxyguanosine in DNA</text>
        <dbReference type="Rhea" id="RHEA:24000"/>
        <dbReference type="Rhea" id="RHEA-COMP:10131"/>
        <dbReference type="Rhea" id="RHEA-COMP:10132"/>
        <dbReference type="Rhea" id="RHEA-COMP:11367"/>
        <dbReference type="Rhea" id="RHEA-COMP:11368"/>
        <dbReference type="ChEBI" id="CHEBI:29950"/>
        <dbReference type="ChEBI" id="CHEBI:82612"/>
        <dbReference type="ChEBI" id="CHEBI:85445"/>
        <dbReference type="ChEBI" id="CHEBI:85448"/>
        <dbReference type="EC" id="2.1.1.63"/>
    </reaction>
</comment>
<dbReference type="GO" id="GO:0032259">
    <property type="term" value="P:methylation"/>
    <property type="evidence" value="ECO:0007669"/>
    <property type="project" value="UniProtKB-KW"/>
</dbReference>
<protein>
    <recommendedName>
        <fullName evidence="8">Methylated-DNA--protein-cysteine methyltransferase</fullName>
        <ecNumber evidence="8">2.1.1.63</ecNumber>
    </recommendedName>
    <alternativeName>
        <fullName evidence="8">6-O-methylguanine-DNA methyltransferase</fullName>
        <shortName evidence="8">MGMT</shortName>
    </alternativeName>
    <alternativeName>
        <fullName evidence="8">O-6-methylguanine-DNA-alkyltransferase</fullName>
    </alternativeName>
</protein>
<dbReference type="InterPro" id="IPR036217">
    <property type="entry name" value="MethylDNA_cys_MeTrfase_DNAb"/>
</dbReference>
<evidence type="ECO:0000256" key="5">
    <source>
        <dbReference type="ARBA" id="ARBA00022763"/>
    </source>
</evidence>
<comment type="catalytic activity">
    <reaction evidence="1 8">
        <text>a 4-O-methyl-thymidine in DNA + L-cysteinyl-[protein] = a thymidine in DNA + S-methyl-L-cysteinyl-[protein]</text>
        <dbReference type="Rhea" id="RHEA:53428"/>
        <dbReference type="Rhea" id="RHEA-COMP:10131"/>
        <dbReference type="Rhea" id="RHEA-COMP:10132"/>
        <dbReference type="Rhea" id="RHEA-COMP:13555"/>
        <dbReference type="Rhea" id="RHEA-COMP:13556"/>
        <dbReference type="ChEBI" id="CHEBI:29950"/>
        <dbReference type="ChEBI" id="CHEBI:82612"/>
        <dbReference type="ChEBI" id="CHEBI:137386"/>
        <dbReference type="ChEBI" id="CHEBI:137387"/>
        <dbReference type="EC" id="2.1.1.63"/>
    </reaction>
</comment>
<dbReference type="InterPro" id="IPR023546">
    <property type="entry name" value="MGMT"/>
</dbReference>
<organism evidence="12 13">
    <name type="scientific">Marinicrinis sediminis</name>
    <dbReference type="NCBI Taxonomy" id="1652465"/>
    <lineage>
        <taxon>Bacteria</taxon>
        <taxon>Bacillati</taxon>
        <taxon>Bacillota</taxon>
        <taxon>Bacilli</taxon>
        <taxon>Bacillales</taxon>
        <taxon>Paenibacillaceae</taxon>
    </lineage>
</organism>
<comment type="subcellular location">
    <subcellularLocation>
        <location evidence="8">Cytoplasm</location>
    </subcellularLocation>
</comment>
<evidence type="ECO:0000256" key="4">
    <source>
        <dbReference type="ARBA" id="ARBA00022679"/>
    </source>
</evidence>
<comment type="caution">
    <text evidence="12">The sequence shown here is derived from an EMBL/GenBank/DDBJ whole genome shotgun (WGS) entry which is preliminary data.</text>
</comment>
<dbReference type="Gene3D" id="3.30.160.70">
    <property type="entry name" value="Methylated DNA-protein cysteine methyltransferase domain"/>
    <property type="match status" value="1"/>
</dbReference>
<dbReference type="InterPro" id="IPR036388">
    <property type="entry name" value="WH-like_DNA-bd_sf"/>
</dbReference>
<dbReference type="InterPro" id="IPR008332">
    <property type="entry name" value="MethylG_MeTrfase_N"/>
</dbReference>
<dbReference type="InterPro" id="IPR001497">
    <property type="entry name" value="MethylDNA_cys_MeTrfase_AS"/>
</dbReference>
<dbReference type="InterPro" id="IPR036631">
    <property type="entry name" value="MGMT_N_sf"/>
</dbReference>
<evidence type="ECO:0000256" key="1">
    <source>
        <dbReference type="ARBA" id="ARBA00001286"/>
    </source>
</evidence>
<proteinExistence type="inferred from homology"/>
<evidence type="ECO:0000313" key="12">
    <source>
        <dbReference type="EMBL" id="MFD2673582.1"/>
    </source>
</evidence>
<feature type="region of interest" description="Disordered" evidence="9">
    <location>
        <begin position="34"/>
        <end position="57"/>
    </location>
</feature>
<dbReference type="EMBL" id="JBHUMM010000045">
    <property type="protein sequence ID" value="MFD2673582.1"/>
    <property type="molecule type" value="Genomic_DNA"/>
</dbReference>
<dbReference type="PANTHER" id="PTHR10815:SF5">
    <property type="entry name" value="METHYLATED-DNA--PROTEIN-CYSTEINE METHYLTRANSFERASE"/>
    <property type="match status" value="1"/>
</dbReference>
<accession>A0ABW5RF62</accession>
<gene>
    <name evidence="12" type="ORF">ACFSUC_18695</name>
</gene>
<reference evidence="13" key="1">
    <citation type="journal article" date="2019" name="Int. J. Syst. Evol. Microbiol.">
        <title>The Global Catalogue of Microorganisms (GCM) 10K type strain sequencing project: providing services to taxonomists for standard genome sequencing and annotation.</title>
        <authorList>
            <consortium name="The Broad Institute Genomics Platform"/>
            <consortium name="The Broad Institute Genome Sequencing Center for Infectious Disease"/>
            <person name="Wu L."/>
            <person name="Ma J."/>
        </authorList>
    </citation>
    <scope>NUCLEOTIDE SEQUENCE [LARGE SCALE GENOMIC DNA]</scope>
    <source>
        <strain evidence="13">KCTC 33676</strain>
    </source>
</reference>
<keyword evidence="5 8" id="KW-0227">DNA damage</keyword>
<keyword evidence="6 8" id="KW-0234">DNA repair</keyword>
<dbReference type="RefSeq" id="WP_379931169.1">
    <property type="nucleotide sequence ID" value="NZ_JBHUMM010000045.1"/>
</dbReference>
<dbReference type="SUPFAM" id="SSF53155">
    <property type="entry name" value="Methylated DNA-protein cysteine methyltransferase domain"/>
    <property type="match status" value="1"/>
</dbReference>
<evidence type="ECO:0000256" key="3">
    <source>
        <dbReference type="ARBA" id="ARBA00022603"/>
    </source>
</evidence>
<dbReference type="GO" id="GO:0003908">
    <property type="term" value="F:methylated-DNA-[protein]-cysteine S-methyltransferase activity"/>
    <property type="evidence" value="ECO:0007669"/>
    <property type="project" value="UniProtKB-EC"/>
</dbReference>
<dbReference type="Pfam" id="PF02870">
    <property type="entry name" value="Methyltransf_1N"/>
    <property type="match status" value="1"/>
</dbReference>
<evidence type="ECO:0000256" key="8">
    <source>
        <dbReference type="HAMAP-Rule" id="MF_00772"/>
    </source>
</evidence>
<dbReference type="EC" id="2.1.1.63" evidence="8"/>
<feature type="active site" description="Nucleophile; methyl group acceptor" evidence="8">
    <location>
        <position position="141"/>
    </location>
</feature>
<dbReference type="PROSITE" id="PS00374">
    <property type="entry name" value="MGMT"/>
    <property type="match status" value="1"/>
</dbReference>
<keyword evidence="4 8" id="KW-0808">Transferase</keyword>
<evidence type="ECO:0000256" key="7">
    <source>
        <dbReference type="ARBA" id="ARBA00049348"/>
    </source>
</evidence>
<evidence type="ECO:0000256" key="6">
    <source>
        <dbReference type="ARBA" id="ARBA00023204"/>
    </source>
</evidence>
<dbReference type="CDD" id="cd06445">
    <property type="entry name" value="ATase"/>
    <property type="match status" value="1"/>
</dbReference>
<comment type="function">
    <text evidence="8">Involved in the cellular defense against the biological effects of O6-methylguanine (O6-MeG) and O4-methylthymine (O4-MeT) in DNA. Repairs the methylated nucleobase in DNA by stoichiometrically transferring the methyl group to a cysteine residue in the enzyme. This is a suicide reaction: the enzyme is irreversibly inactivated.</text>
</comment>
<evidence type="ECO:0000256" key="9">
    <source>
        <dbReference type="SAM" id="MobiDB-lite"/>
    </source>
</evidence>
<dbReference type="PANTHER" id="PTHR10815">
    <property type="entry name" value="METHYLATED-DNA--PROTEIN-CYSTEINE METHYLTRANSFERASE"/>
    <property type="match status" value="1"/>
</dbReference>
<dbReference type="NCBIfam" id="TIGR00589">
    <property type="entry name" value="ogt"/>
    <property type="match status" value="1"/>
</dbReference>